<protein>
    <recommendedName>
        <fullName evidence="4">nicotinate-nucleotide adenylyltransferase</fullName>
        <ecNumber evidence="4">2.7.7.18</ecNumber>
    </recommendedName>
    <alternativeName>
        <fullName evidence="13">Deamido-NAD(+) diphosphorylase</fullName>
    </alternativeName>
    <alternativeName>
        <fullName evidence="12">Deamido-NAD(+) pyrophosphorylase</fullName>
    </alternativeName>
    <alternativeName>
        <fullName evidence="11">Nicotinate mononucleotide adenylyltransferase</fullName>
    </alternativeName>
</protein>
<evidence type="ECO:0000256" key="3">
    <source>
        <dbReference type="ARBA" id="ARBA00009014"/>
    </source>
</evidence>
<dbReference type="EMBL" id="QPGL01000002">
    <property type="protein sequence ID" value="RCS70285.1"/>
    <property type="molecule type" value="Genomic_DNA"/>
</dbReference>
<dbReference type="InterPro" id="IPR004821">
    <property type="entry name" value="Cyt_trans-like"/>
</dbReference>
<proteinExistence type="inferred from homology"/>
<reference evidence="16 17" key="1">
    <citation type="journal article" date="2017" name="Elife">
        <title>Extensive horizontal gene transfer in cheese-associated bacteria.</title>
        <authorList>
            <person name="Bonham K.S."/>
            <person name="Wolfe B.E."/>
            <person name="Dutton R.J."/>
        </authorList>
    </citation>
    <scope>NUCLEOTIDE SEQUENCE [LARGE SCALE GENOMIC DNA]</scope>
    <source>
        <strain evidence="16 17">JB196</strain>
    </source>
</reference>
<dbReference type="EC" id="2.7.7.18" evidence="4"/>
<dbReference type="SUPFAM" id="SSF52374">
    <property type="entry name" value="Nucleotidylyl transferase"/>
    <property type="match status" value="1"/>
</dbReference>
<evidence type="ECO:0000256" key="10">
    <source>
        <dbReference type="ARBA" id="ARBA00023027"/>
    </source>
</evidence>
<dbReference type="RefSeq" id="WP_086958627.1">
    <property type="nucleotide sequence ID" value="NZ_AP018681.1"/>
</dbReference>
<evidence type="ECO:0000256" key="8">
    <source>
        <dbReference type="ARBA" id="ARBA00022741"/>
    </source>
</evidence>
<dbReference type="PANTHER" id="PTHR39321">
    <property type="entry name" value="NICOTINATE-NUCLEOTIDE ADENYLYLTRANSFERASE-RELATED"/>
    <property type="match status" value="1"/>
</dbReference>
<keyword evidence="9" id="KW-0067">ATP-binding</keyword>
<keyword evidence="10" id="KW-0520">NAD</keyword>
<dbReference type="Gene3D" id="3.40.50.620">
    <property type="entry name" value="HUPs"/>
    <property type="match status" value="1"/>
</dbReference>
<dbReference type="GO" id="GO:0004515">
    <property type="term" value="F:nicotinate-nucleotide adenylyltransferase activity"/>
    <property type="evidence" value="ECO:0007669"/>
    <property type="project" value="UniProtKB-EC"/>
</dbReference>
<dbReference type="Proteomes" id="UP000252479">
    <property type="component" value="Unassembled WGS sequence"/>
</dbReference>
<dbReference type="AlphaFoldDB" id="A0A368LI38"/>
<evidence type="ECO:0000256" key="2">
    <source>
        <dbReference type="ARBA" id="ARBA00005019"/>
    </source>
</evidence>
<evidence type="ECO:0000259" key="15">
    <source>
        <dbReference type="Pfam" id="PF01467"/>
    </source>
</evidence>
<keyword evidence="17" id="KW-1185">Reference proteome</keyword>
<evidence type="ECO:0000256" key="7">
    <source>
        <dbReference type="ARBA" id="ARBA00022695"/>
    </source>
</evidence>
<dbReference type="UniPathway" id="UPA00253">
    <property type="reaction ID" value="UER00332"/>
</dbReference>
<name>A0A368LI38_9VIBR</name>
<dbReference type="NCBIfam" id="NF006479">
    <property type="entry name" value="PRK08887.1"/>
    <property type="match status" value="1"/>
</dbReference>
<gene>
    <name evidence="16" type="ORF">CIK83_12600</name>
</gene>
<feature type="domain" description="Cytidyltransferase-like" evidence="15">
    <location>
        <begin position="7"/>
        <end position="145"/>
    </location>
</feature>
<keyword evidence="6 16" id="KW-0808">Transferase</keyword>
<evidence type="ECO:0000256" key="9">
    <source>
        <dbReference type="ARBA" id="ARBA00022840"/>
    </source>
</evidence>
<comment type="function">
    <text evidence="1">Catalyzes the reversible adenylation of nicotinate mononucleotide (NaMN) to nicotinic acid adenine dinucleotide (NaAD).</text>
</comment>
<evidence type="ECO:0000256" key="1">
    <source>
        <dbReference type="ARBA" id="ARBA00002324"/>
    </source>
</evidence>
<organism evidence="16 17">
    <name type="scientific">Vibrio casei</name>
    <dbReference type="NCBI Taxonomy" id="673372"/>
    <lineage>
        <taxon>Bacteria</taxon>
        <taxon>Pseudomonadati</taxon>
        <taxon>Pseudomonadota</taxon>
        <taxon>Gammaproteobacteria</taxon>
        <taxon>Vibrionales</taxon>
        <taxon>Vibrionaceae</taxon>
        <taxon>Vibrio</taxon>
    </lineage>
</organism>
<evidence type="ECO:0000256" key="5">
    <source>
        <dbReference type="ARBA" id="ARBA00022642"/>
    </source>
</evidence>
<dbReference type="GO" id="GO:0009435">
    <property type="term" value="P:NAD+ biosynthetic process"/>
    <property type="evidence" value="ECO:0007669"/>
    <property type="project" value="UniProtKB-UniPathway"/>
</dbReference>
<evidence type="ECO:0000313" key="17">
    <source>
        <dbReference type="Proteomes" id="UP000252479"/>
    </source>
</evidence>
<comment type="similarity">
    <text evidence="3">Belongs to the NadD family.</text>
</comment>
<comment type="pathway">
    <text evidence="2">Cofactor biosynthesis; NAD(+) biosynthesis; deamido-NAD(+) from nicotinate D-ribonucleotide: step 1/1.</text>
</comment>
<sequence>MKSNIAIFGSAFNPPSLGHKSVLDSLTHFDQVILVPSIAHAWGKNMLPFEIRCQMIEKFLIDINLPNAMLSRIEEELHQPGDSVTTFSLLNKLQQQYSQSRLTFVIGPDNFTNFSKFYKAEEIMRQWSVLACPETLPIRSTRIREQCSGGGGIDDLTTPSVSDFIQQQRLYRS</sequence>
<dbReference type="GO" id="GO:0005524">
    <property type="term" value="F:ATP binding"/>
    <property type="evidence" value="ECO:0007669"/>
    <property type="project" value="UniProtKB-KW"/>
</dbReference>
<evidence type="ECO:0000256" key="14">
    <source>
        <dbReference type="ARBA" id="ARBA00048721"/>
    </source>
</evidence>
<evidence type="ECO:0000256" key="13">
    <source>
        <dbReference type="ARBA" id="ARBA00033353"/>
    </source>
</evidence>
<dbReference type="InterPro" id="IPR014729">
    <property type="entry name" value="Rossmann-like_a/b/a_fold"/>
</dbReference>
<keyword evidence="8" id="KW-0547">Nucleotide-binding</keyword>
<evidence type="ECO:0000256" key="12">
    <source>
        <dbReference type="ARBA" id="ARBA00033140"/>
    </source>
</evidence>
<dbReference type="InterPro" id="IPR005248">
    <property type="entry name" value="NadD/NMNAT"/>
</dbReference>
<accession>A0A368LI38</accession>
<dbReference type="PANTHER" id="PTHR39321:SF3">
    <property type="entry name" value="PHOSPHOPANTETHEINE ADENYLYLTRANSFERASE"/>
    <property type="match status" value="1"/>
</dbReference>
<evidence type="ECO:0000256" key="11">
    <source>
        <dbReference type="ARBA" id="ARBA00031253"/>
    </source>
</evidence>
<evidence type="ECO:0000256" key="4">
    <source>
        <dbReference type="ARBA" id="ARBA00012389"/>
    </source>
</evidence>
<keyword evidence="5" id="KW-0662">Pyridine nucleotide biosynthesis</keyword>
<dbReference type="OrthoDB" id="5295945at2"/>
<dbReference type="GeneID" id="303189760"/>
<dbReference type="Pfam" id="PF01467">
    <property type="entry name" value="CTP_transf_like"/>
    <property type="match status" value="1"/>
</dbReference>
<evidence type="ECO:0000256" key="6">
    <source>
        <dbReference type="ARBA" id="ARBA00022679"/>
    </source>
</evidence>
<comment type="caution">
    <text evidence="16">The sequence shown here is derived from an EMBL/GenBank/DDBJ whole genome shotgun (WGS) entry which is preliminary data.</text>
</comment>
<keyword evidence="7 16" id="KW-0548">Nucleotidyltransferase</keyword>
<evidence type="ECO:0000313" key="16">
    <source>
        <dbReference type="EMBL" id="RCS70285.1"/>
    </source>
</evidence>
<dbReference type="CDD" id="cd02165">
    <property type="entry name" value="NMNAT"/>
    <property type="match status" value="1"/>
</dbReference>
<comment type="catalytic activity">
    <reaction evidence="14">
        <text>nicotinate beta-D-ribonucleotide + ATP + H(+) = deamido-NAD(+) + diphosphate</text>
        <dbReference type="Rhea" id="RHEA:22860"/>
        <dbReference type="ChEBI" id="CHEBI:15378"/>
        <dbReference type="ChEBI" id="CHEBI:30616"/>
        <dbReference type="ChEBI" id="CHEBI:33019"/>
        <dbReference type="ChEBI" id="CHEBI:57502"/>
        <dbReference type="ChEBI" id="CHEBI:58437"/>
        <dbReference type="EC" id="2.7.7.18"/>
    </reaction>
</comment>